<evidence type="ECO:0000313" key="4">
    <source>
        <dbReference type="EMBL" id="EIJ22922.1"/>
    </source>
</evidence>
<evidence type="ECO:0000313" key="5">
    <source>
        <dbReference type="Proteomes" id="UP000006410"/>
    </source>
</evidence>
<dbReference type="Proteomes" id="UP000006410">
    <property type="component" value="Unassembled WGS sequence"/>
</dbReference>
<dbReference type="Pfam" id="PF19302">
    <property type="entry name" value="DUF5915"/>
    <property type="match status" value="1"/>
</dbReference>
<organism evidence="4 5">
    <name type="scientific">Bifidobacterium longum subsp. longum 1-6B</name>
    <dbReference type="NCBI Taxonomy" id="1161744"/>
    <lineage>
        <taxon>Bacteria</taxon>
        <taxon>Bacillati</taxon>
        <taxon>Actinomycetota</taxon>
        <taxon>Actinomycetes</taxon>
        <taxon>Bifidobacteriales</taxon>
        <taxon>Bifidobacteriaceae</taxon>
        <taxon>Bifidobacterium</taxon>
    </lineage>
</organism>
<dbReference type="AlphaFoldDB" id="A0AA87LR66"/>
<keyword evidence="1 4" id="KW-0436">Ligase</keyword>
<keyword evidence="2" id="KW-0547">Nucleotide-binding</keyword>
<evidence type="ECO:0000256" key="1">
    <source>
        <dbReference type="ARBA" id="ARBA00022598"/>
    </source>
</evidence>
<dbReference type="PANTHER" id="PTHR42780">
    <property type="entry name" value="SOLEUCYL-TRNA SYNTHETASE"/>
    <property type="match status" value="1"/>
</dbReference>
<dbReference type="SUPFAM" id="SSF47323">
    <property type="entry name" value="Anticodon-binding domain of a subclass of class I aminoacyl-tRNA synthetases"/>
    <property type="match status" value="1"/>
</dbReference>
<dbReference type="GO" id="GO:0004822">
    <property type="term" value="F:isoleucine-tRNA ligase activity"/>
    <property type="evidence" value="ECO:0007669"/>
    <property type="project" value="InterPro"/>
</dbReference>
<dbReference type="GO" id="GO:0006428">
    <property type="term" value="P:isoleucyl-tRNA aminoacylation"/>
    <property type="evidence" value="ECO:0007669"/>
    <property type="project" value="TreeGrafter"/>
</dbReference>
<keyword evidence="3" id="KW-0067">ATP-binding</keyword>
<evidence type="ECO:0000256" key="3">
    <source>
        <dbReference type="ARBA" id="ARBA00022840"/>
    </source>
</evidence>
<dbReference type="PANTHER" id="PTHR42780:SF1">
    <property type="entry name" value="ISOLEUCINE--TRNA LIGASE, CYTOPLASMIC"/>
    <property type="match status" value="1"/>
</dbReference>
<dbReference type="InterPro" id="IPR009080">
    <property type="entry name" value="tRNAsynth_Ia_anticodon-bd"/>
</dbReference>
<proteinExistence type="predicted"/>
<gene>
    <name evidence="4" type="ORF">HMPREF1313_2504</name>
</gene>
<dbReference type="RefSeq" id="WP_007056225.1">
    <property type="nucleotide sequence ID" value="NZ_AJTF01000144.1"/>
</dbReference>
<name>A0AA87LR66_BIFLL</name>
<feature type="non-terminal residue" evidence="4">
    <location>
        <position position="1"/>
    </location>
</feature>
<sequence length="200" mass="21290">AVKSYDELLKSELNIKNIEFSTLEDAAAHGLKIVHELRVNARAAGPRLGKQVQFAIKASKSGDWHVDAASGAPVVSTPSGDLALVEGEYELINRVEEENATEAAASVSASLPTGGFVILDTALDADLLAEGYARDVIRSVQDARKAADLDIADRISLVLTVPADDVAKVEQFRDLIAHETLATSFEVKEGAELIVEVVKA</sequence>
<evidence type="ECO:0000256" key="2">
    <source>
        <dbReference type="ARBA" id="ARBA00022741"/>
    </source>
</evidence>
<comment type="caution">
    <text evidence="4">The sequence shown here is derived from an EMBL/GenBank/DDBJ whole genome shotgun (WGS) entry which is preliminary data.</text>
</comment>
<reference evidence="4 5" key="1">
    <citation type="journal article" date="2013" name="Genome Announc.">
        <title>Draft Genome Sequences of Two Pairs of Human Intestinal Bifidobacterium longum subsp. longum Strains, 44B and 1-6B and 35B and 2-2B, Consecutively Isolated from Two Children after a 5-Year Time Period.</title>
        <authorList>
            <person name="Shkoporov A.N."/>
            <person name="Efimov B.A."/>
            <person name="Khokhlova E.V."/>
            <person name="Chaplin A.V."/>
            <person name="Kafarskaya L.I."/>
            <person name="Durkin A.S."/>
            <person name="McCorrison J."/>
            <person name="Torralba M."/>
            <person name="Gillis M."/>
            <person name="Sutton G."/>
            <person name="Weibel D.B."/>
            <person name="Nelson K.E."/>
            <person name="Smeianov V.V."/>
        </authorList>
    </citation>
    <scope>NUCLEOTIDE SEQUENCE [LARGE SCALE GENOMIC DNA]</scope>
    <source>
        <strain evidence="4 5">1-6B</strain>
    </source>
</reference>
<accession>A0AA87LR66</accession>
<protein>
    <submittedName>
        <fullName evidence="4">Isoleucine--tRNA ligase</fullName>
    </submittedName>
</protein>
<dbReference type="InterPro" id="IPR023586">
    <property type="entry name" value="Ile-tRNA-ligase_type2"/>
</dbReference>
<dbReference type="GO" id="GO:0005524">
    <property type="term" value="F:ATP binding"/>
    <property type="evidence" value="ECO:0007669"/>
    <property type="project" value="UniProtKB-KW"/>
</dbReference>
<dbReference type="EMBL" id="AJTF01000144">
    <property type="protein sequence ID" value="EIJ22922.1"/>
    <property type="molecule type" value="Genomic_DNA"/>
</dbReference>